<name>A0A0C2XQ15_AMAMK</name>
<gene>
    <name evidence="2" type="ORF">M378DRAFT_174643</name>
</gene>
<evidence type="ECO:0000256" key="1">
    <source>
        <dbReference type="SAM" id="MobiDB-lite"/>
    </source>
</evidence>
<dbReference type="EMBL" id="KN818222">
    <property type="protein sequence ID" value="KIL71283.1"/>
    <property type="molecule type" value="Genomic_DNA"/>
</dbReference>
<keyword evidence="3" id="KW-1185">Reference proteome</keyword>
<feature type="compositionally biased region" description="Basic and acidic residues" evidence="1">
    <location>
        <begin position="375"/>
        <end position="392"/>
    </location>
</feature>
<dbReference type="InParanoid" id="A0A0C2XQ15"/>
<dbReference type="HOGENOM" id="CLU_561350_0_0_1"/>
<feature type="region of interest" description="Disordered" evidence="1">
    <location>
        <begin position="370"/>
        <end position="393"/>
    </location>
</feature>
<dbReference type="Proteomes" id="UP000054549">
    <property type="component" value="Unassembled WGS sequence"/>
</dbReference>
<organism evidence="2 3">
    <name type="scientific">Amanita muscaria (strain Koide BX008)</name>
    <dbReference type="NCBI Taxonomy" id="946122"/>
    <lineage>
        <taxon>Eukaryota</taxon>
        <taxon>Fungi</taxon>
        <taxon>Dikarya</taxon>
        <taxon>Basidiomycota</taxon>
        <taxon>Agaricomycotina</taxon>
        <taxon>Agaricomycetes</taxon>
        <taxon>Agaricomycetidae</taxon>
        <taxon>Agaricales</taxon>
        <taxon>Pluteineae</taxon>
        <taxon>Amanitaceae</taxon>
        <taxon>Amanita</taxon>
    </lineage>
</organism>
<evidence type="ECO:0000313" key="2">
    <source>
        <dbReference type="EMBL" id="KIL71283.1"/>
    </source>
</evidence>
<dbReference type="AlphaFoldDB" id="A0A0C2XQ15"/>
<feature type="compositionally biased region" description="Basic residues" evidence="1">
    <location>
        <begin position="58"/>
        <end position="74"/>
    </location>
</feature>
<feature type="compositionally biased region" description="Polar residues" evidence="1">
    <location>
        <begin position="106"/>
        <end position="115"/>
    </location>
</feature>
<reference evidence="2 3" key="1">
    <citation type="submission" date="2014-04" db="EMBL/GenBank/DDBJ databases">
        <title>Evolutionary Origins and Diversification of the Mycorrhizal Mutualists.</title>
        <authorList>
            <consortium name="DOE Joint Genome Institute"/>
            <consortium name="Mycorrhizal Genomics Consortium"/>
            <person name="Kohler A."/>
            <person name="Kuo A."/>
            <person name="Nagy L.G."/>
            <person name="Floudas D."/>
            <person name="Copeland A."/>
            <person name="Barry K.W."/>
            <person name="Cichocki N."/>
            <person name="Veneault-Fourrey C."/>
            <person name="LaButti K."/>
            <person name="Lindquist E.A."/>
            <person name="Lipzen A."/>
            <person name="Lundell T."/>
            <person name="Morin E."/>
            <person name="Murat C."/>
            <person name="Riley R."/>
            <person name="Ohm R."/>
            <person name="Sun H."/>
            <person name="Tunlid A."/>
            <person name="Henrissat B."/>
            <person name="Grigoriev I.V."/>
            <person name="Hibbett D.S."/>
            <person name="Martin F."/>
        </authorList>
    </citation>
    <scope>NUCLEOTIDE SEQUENCE [LARGE SCALE GENOMIC DNA]</scope>
    <source>
        <strain evidence="2 3">Koide BX008</strain>
    </source>
</reference>
<feature type="region of interest" description="Disordered" evidence="1">
    <location>
        <begin position="25"/>
        <end position="80"/>
    </location>
</feature>
<feature type="compositionally biased region" description="Low complexity" evidence="1">
    <location>
        <begin position="46"/>
        <end position="57"/>
    </location>
</feature>
<feature type="region of interest" description="Disordered" evidence="1">
    <location>
        <begin position="95"/>
        <end position="116"/>
    </location>
</feature>
<proteinExistence type="predicted"/>
<accession>A0A0C2XQ15</accession>
<sequence>MPRQDGDLRNSNEDYSVREAASLCICSPNTDSGPGRIHEPVSYHDSPSAASNPSSSSSHRKKSHHQKRKPKRTRSSVSEMSLSLTTLAISSDLVATSSSNSGPSSRQRTFSRTQASSTLTNILNTPSLTPNPPPQFTFVPVESDVTTRRSNVTAAEDLNPFSTSPLPSHLISVMFPSLTSAIDAMLEDKSFKGVQIEIDAMGCAILPPSEYTLSLESECKFHYSFWDSYNQIHFCVPVDLALLLDPSRASLYEHCPLALPPISQVAVRFSTVTFQTRFSRLVPKPTEPVPPSAGTTAQQQQHINTIPIIDPNQPYIITYRGAALKCPNPPYKKSEKDKSEVTIANGIHLSSGWERIVDLDDDLDYQGLRKGRKHGAGEDAKQGKEGQEEKGKRGFSIRAWIPVPASLFLNKETCMFRVDARVGIEDPFSLGNAHDGIRRFGRHGVRWDIGRFDDETRPSNVVCTGRMLEASAEVTVSHLHSEKEMV</sequence>
<evidence type="ECO:0000313" key="3">
    <source>
        <dbReference type="Proteomes" id="UP000054549"/>
    </source>
</evidence>
<dbReference type="OrthoDB" id="3059771at2759"/>
<protein>
    <submittedName>
        <fullName evidence="2">Uncharacterized protein</fullName>
    </submittedName>
</protein>